<keyword evidence="1" id="KW-0812">Transmembrane</keyword>
<evidence type="ECO:0000256" key="1">
    <source>
        <dbReference type="SAM" id="Phobius"/>
    </source>
</evidence>
<accession>A0A0Q9YYZ6</accession>
<reference evidence="2" key="1">
    <citation type="submission" date="2015-09" db="EMBL/GenBank/DDBJ databases">
        <title>Draft Genome Sequences of Two Novel Amoeba-resistant Intranuclear Bacteria, Candidatus Berkiella cookevillensis and Candidatus Berkiella aquae.</title>
        <authorList>
            <person name="Mehari Y.T."/>
            <person name="Arivett B.A."/>
            <person name="Farone A.L."/>
            <person name="Gunderson J.H."/>
            <person name="Farone M.B."/>
        </authorList>
    </citation>
    <scope>NUCLEOTIDE SEQUENCE [LARGE SCALE GENOMIC DNA]</scope>
    <source>
        <strain evidence="2">HT99</strain>
    </source>
</reference>
<sequence length="32" mass="3540">MIRRNMDAMLLLAIVVSLGLVISSYWILSGGF</sequence>
<proteinExistence type="predicted"/>
<comment type="caution">
    <text evidence="2">The sequence shown here is derived from an EMBL/GenBank/DDBJ whole genome shotgun (WGS) entry which is preliminary data.</text>
</comment>
<dbReference type="STRING" id="295108.HT99x_00647"/>
<protein>
    <submittedName>
        <fullName evidence="2">Uncharacterized protein</fullName>
    </submittedName>
</protein>
<dbReference type="EMBL" id="LKAJ01000002">
    <property type="protein sequence ID" value="KRG22228.1"/>
    <property type="molecule type" value="Genomic_DNA"/>
</dbReference>
<gene>
    <name evidence="2" type="ORF">HT99x_00647</name>
</gene>
<evidence type="ECO:0000313" key="2">
    <source>
        <dbReference type="EMBL" id="KRG22228.1"/>
    </source>
</evidence>
<keyword evidence="1" id="KW-1133">Transmembrane helix</keyword>
<dbReference type="AlphaFoldDB" id="A0A0Q9YYZ6"/>
<organism evidence="2">
    <name type="scientific">Candidatus Berkiella aquae</name>
    <dbReference type="NCBI Taxonomy" id="295108"/>
    <lineage>
        <taxon>Bacteria</taxon>
        <taxon>Pseudomonadati</taxon>
        <taxon>Pseudomonadota</taxon>
        <taxon>Gammaproteobacteria</taxon>
        <taxon>Candidatus Berkiellales</taxon>
        <taxon>Candidatus Berkiellaceae</taxon>
        <taxon>Candidatus Berkiella</taxon>
    </lineage>
</organism>
<feature type="transmembrane region" description="Helical" evidence="1">
    <location>
        <begin position="9"/>
        <end position="28"/>
    </location>
</feature>
<keyword evidence="1" id="KW-0472">Membrane</keyword>
<name>A0A0Q9YYZ6_9GAMM</name>